<reference evidence="2 3" key="1">
    <citation type="submission" date="2018-09" db="EMBL/GenBank/DDBJ databases">
        <title>YIM 75507 draft genome.</title>
        <authorList>
            <person name="Tang S."/>
            <person name="Feng Y."/>
        </authorList>
    </citation>
    <scope>NUCLEOTIDE SEQUENCE [LARGE SCALE GENOMIC DNA]</scope>
    <source>
        <strain evidence="2 3">YIM 75507</strain>
    </source>
</reference>
<evidence type="ECO:0000313" key="2">
    <source>
        <dbReference type="EMBL" id="RJL31689.1"/>
    </source>
</evidence>
<organism evidence="2 3">
    <name type="scientific">Bailinhaonella thermotolerans</name>
    <dbReference type="NCBI Taxonomy" id="1070861"/>
    <lineage>
        <taxon>Bacteria</taxon>
        <taxon>Bacillati</taxon>
        <taxon>Actinomycetota</taxon>
        <taxon>Actinomycetes</taxon>
        <taxon>Streptosporangiales</taxon>
        <taxon>Streptosporangiaceae</taxon>
        <taxon>Bailinhaonella</taxon>
    </lineage>
</organism>
<keyword evidence="1" id="KW-0472">Membrane</keyword>
<comment type="caution">
    <text evidence="2">The sequence shown here is derived from an EMBL/GenBank/DDBJ whole genome shotgun (WGS) entry which is preliminary data.</text>
</comment>
<dbReference type="AlphaFoldDB" id="A0A3A4ASX8"/>
<proteinExistence type="predicted"/>
<name>A0A3A4ASX8_9ACTN</name>
<dbReference type="Proteomes" id="UP000265768">
    <property type="component" value="Unassembled WGS sequence"/>
</dbReference>
<evidence type="ECO:0000313" key="3">
    <source>
        <dbReference type="Proteomes" id="UP000265768"/>
    </source>
</evidence>
<keyword evidence="1" id="KW-1133">Transmembrane helix</keyword>
<feature type="transmembrane region" description="Helical" evidence="1">
    <location>
        <begin position="6"/>
        <end position="27"/>
    </location>
</feature>
<evidence type="ECO:0000256" key="1">
    <source>
        <dbReference type="SAM" id="Phobius"/>
    </source>
</evidence>
<keyword evidence="3" id="KW-1185">Reference proteome</keyword>
<dbReference type="RefSeq" id="WP_119927717.1">
    <property type="nucleotide sequence ID" value="NZ_QZEY01000006.1"/>
</dbReference>
<dbReference type="EMBL" id="QZEY01000006">
    <property type="protein sequence ID" value="RJL31689.1"/>
    <property type="molecule type" value="Genomic_DNA"/>
</dbReference>
<accession>A0A3A4ASX8</accession>
<gene>
    <name evidence="2" type="ORF">D5H75_18470</name>
</gene>
<keyword evidence="1" id="KW-0812">Transmembrane</keyword>
<sequence length="68" mass="7471">MHFLVSHALAAGIGFFAALMLVMAWGIRREDATAKEAGKLDHEPLGPLLSGTRRLLGLRVHRGPRRRA</sequence>
<protein>
    <submittedName>
        <fullName evidence="2">Uncharacterized protein</fullName>
    </submittedName>
</protein>